<dbReference type="GO" id="GO:0071972">
    <property type="term" value="F:peptidoglycan L,D-transpeptidase activity"/>
    <property type="evidence" value="ECO:0007669"/>
    <property type="project" value="TreeGrafter"/>
</dbReference>
<dbReference type="GO" id="GO:0016740">
    <property type="term" value="F:transferase activity"/>
    <property type="evidence" value="ECO:0007669"/>
    <property type="project" value="UniProtKB-KW"/>
</dbReference>
<evidence type="ECO:0000256" key="2">
    <source>
        <dbReference type="ARBA" id="ARBA00005992"/>
    </source>
</evidence>
<dbReference type="Proteomes" id="UP000516148">
    <property type="component" value="Chromosome"/>
</dbReference>
<keyword evidence="5 7" id="KW-0573">Peptidoglycan synthesis</keyword>
<name>A0A7H0LLN8_9SPHN</name>
<evidence type="ECO:0000256" key="8">
    <source>
        <dbReference type="SAM" id="MobiDB-lite"/>
    </source>
</evidence>
<dbReference type="InterPro" id="IPR005490">
    <property type="entry name" value="LD_TPept_cat_dom"/>
</dbReference>
<evidence type="ECO:0000256" key="1">
    <source>
        <dbReference type="ARBA" id="ARBA00004752"/>
    </source>
</evidence>
<evidence type="ECO:0000256" key="4">
    <source>
        <dbReference type="ARBA" id="ARBA00022960"/>
    </source>
</evidence>
<dbReference type="PIRSF" id="PIRSF029342">
    <property type="entry name" value="UCP029342_ErfK/YbiS/YcfS/YnhG"/>
    <property type="match status" value="1"/>
</dbReference>
<evidence type="ECO:0000256" key="3">
    <source>
        <dbReference type="ARBA" id="ARBA00022679"/>
    </source>
</evidence>
<dbReference type="GO" id="GO:0005576">
    <property type="term" value="C:extracellular region"/>
    <property type="evidence" value="ECO:0007669"/>
    <property type="project" value="TreeGrafter"/>
</dbReference>
<comment type="similarity">
    <text evidence="2">Belongs to the YkuD family.</text>
</comment>
<keyword evidence="3" id="KW-0808">Transferase</keyword>
<evidence type="ECO:0000313" key="11">
    <source>
        <dbReference type="Proteomes" id="UP000516148"/>
    </source>
</evidence>
<dbReference type="SUPFAM" id="SSF141523">
    <property type="entry name" value="L,D-transpeptidase catalytic domain-like"/>
    <property type="match status" value="1"/>
</dbReference>
<comment type="pathway">
    <text evidence="1 7">Cell wall biogenesis; peptidoglycan biosynthesis.</text>
</comment>
<organism evidence="10 11">
    <name type="scientific">Sphingomonas alpina</name>
    <dbReference type="NCBI Taxonomy" id="653931"/>
    <lineage>
        <taxon>Bacteria</taxon>
        <taxon>Pseudomonadati</taxon>
        <taxon>Pseudomonadota</taxon>
        <taxon>Alphaproteobacteria</taxon>
        <taxon>Sphingomonadales</taxon>
        <taxon>Sphingomonadaceae</taxon>
        <taxon>Sphingomonas</taxon>
    </lineage>
</organism>
<dbReference type="EMBL" id="CP061038">
    <property type="protein sequence ID" value="QNQ10591.1"/>
    <property type="molecule type" value="Genomic_DNA"/>
</dbReference>
<dbReference type="NCBIfam" id="NF004785">
    <property type="entry name" value="PRK06132.1-2"/>
    <property type="match status" value="1"/>
</dbReference>
<dbReference type="Pfam" id="PF03734">
    <property type="entry name" value="YkuD"/>
    <property type="match status" value="1"/>
</dbReference>
<keyword evidence="4 7" id="KW-0133">Cell shape</keyword>
<gene>
    <name evidence="10" type="ORF">H3Z74_05135</name>
</gene>
<dbReference type="CDD" id="cd16913">
    <property type="entry name" value="YkuD_like"/>
    <property type="match status" value="1"/>
</dbReference>
<dbReference type="UniPathway" id="UPA00219"/>
<accession>A0A7H0LLN8</accession>
<dbReference type="KEGG" id="spap:H3Z74_05135"/>
<dbReference type="Gene3D" id="2.40.440.10">
    <property type="entry name" value="L,D-transpeptidase catalytic domain-like"/>
    <property type="match status" value="1"/>
</dbReference>
<evidence type="ECO:0000256" key="7">
    <source>
        <dbReference type="PROSITE-ProRule" id="PRU01373"/>
    </source>
</evidence>
<feature type="region of interest" description="Disordered" evidence="8">
    <location>
        <begin position="1"/>
        <end position="22"/>
    </location>
</feature>
<reference evidence="10 11" key="1">
    <citation type="submission" date="2020-09" db="EMBL/GenBank/DDBJ databases">
        <title>Sphingomonas sp., a new species isolated from pork steak.</title>
        <authorList>
            <person name="Heidler von Heilborn D."/>
        </authorList>
    </citation>
    <scope>NUCLEOTIDE SEQUENCE [LARGE SCALE GENOMIC DNA]</scope>
    <source>
        <strain evidence="11">S8-3T</strain>
    </source>
</reference>
<dbReference type="GO" id="GO:0018104">
    <property type="term" value="P:peptidoglycan-protein cross-linking"/>
    <property type="evidence" value="ECO:0007669"/>
    <property type="project" value="TreeGrafter"/>
</dbReference>
<keyword evidence="11" id="KW-1185">Reference proteome</keyword>
<dbReference type="InterPro" id="IPR038063">
    <property type="entry name" value="Transpep_catalytic_dom"/>
</dbReference>
<dbReference type="InterPro" id="IPR016915">
    <property type="entry name" value="UCP029342"/>
</dbReference>
<dbReference type="PANTHER" id="PTHR30582:SF2">
    <property type="entry name" value="L,D-TRANSPEPTIDASE YCIB-RELATED"/>
    <property type="match status" value="1"/>
</dbReference>
<evidence type="ECO:0000313" key="10">
    <source>
        <dbReference type="EMBL" id="QNQ10591.1"/>
    </source>
</evidence>
<evidence type="ECO:0000256" key="5">
    <source>
        <dbReference type="ARBA" id="ARBA00022984"/>
    </source>
</evidence>
<feature type="active site" description="Nucleophile" evidence="7">
    <location>
        <position position="129"/>
    </location>
</feature>
<evidence type="ECO:0000259" key="9">
    <source>
        <dbReference type="PROSITE" id="PS52029"/>
    </source>
</evidence>
<evidence type="ECO:0000256" key="6">
    <source>
        <dbReference type="ARBA" id="ARBA00023316"/>
    </source>
</evidence>
<dbReference type="InterPro" id="IPR050979">
    <property type="entry name" value="LD-transpeptidase"/>
</dbReference>
<dbReference type="PANTHER" id="PTHR30582">
    <property type="entry name" value="L,D-TRANSPEPTIDASE"/>
    <property type="match status" value="1"/>
</dbReference>
<dbReference type="AlphaFoldDB" id="A0A7H0LLN8"/>
<keyword evidence="6 7" id="KW-0961">Cell wall biogenesis/degradation</keyword>
<dbReference type="GO" id="GO:0008360">
    <property type="term" value="P:regulation of cell shape"/>
    <property type="evidence" value="ECO:0007669"/>
    <property type="project" value="UniProtKB-UniRule"/>
</dbReference>
<feature type="compositionally biased region" description="Low complexity" evidence="8">
    <location>
        <begin position="9"/>
        <end position="20"/>
    </location>
</feature>
<dbReference type="GO" id="GO:0071555">
    <property type="term" value="P:cell wall organization"/>
    <property type="evidence" value="ECO:0007669"/>
    <property type="project" value="UniProtKB-UniRule"/>
</dbReference>
<proteinExistence type="inferred from homology"/>
<feature type="domain" description="L,D-TPase catalytic" evidence="9">
    <location>
        <begin position="44"/>
        <end position="153"/>
    </location>
</feature>
<sequence length="314" mass="33252">MVALMGMNTAATAQTPPASTDGAVEALKPGEFLWAPDIAPAGPVTMIVGLKTQRAYLYRNGLPIGVSTISSGRPGYQTPTGIFTILQKDADHTSNLYKDAPMPFMQRLTWGGIALHAGHLPGYPDSHGCVRLPLAFAKLLFGVTRLGLTVIITDDAEAPEISPTPGIIAAGPDDMHQPPEDYIWRPDRSPAGPISIVVSGRDRRVVVLRNGIEIGSAAITIDGPVERTEAFTLKSIDPAGIHWLRLPLPGNPKPIAPELTPIERARAHLPETFRVLLDGILSPGTTLLVTRDSLRSSGTGTNIVVLAVGDTAAP</sequence>
<feature type="active site" description="Proton donor/acceptor" evidence="7">
    <location>
        <position position="116"/>
    </location>
</feature>
<protein>
    <submittedName>
        <fullName evidence="10">L,D-transpeptidase</fullName>
    </submittedName>
</protein>
<dbReference type="PROSITE" id="PS52029">
    <property type="entry name" value="LD_TPASE"/>
    <property type="match status" value="1"/>
</dbReference>